<organism evidence="3 4">
    <name type="scientific">Paramecium primaurelia</name>
    <dbReference type="NCBI Taxonomy" id="5886"/>
    <lineage>
        <taxon>Eukaryota</taxon>
        <taxon>Sar</taxon>
        <taxon>Alveolata</taxon>
        <taxon>Ciliophora</taxon>
        <taxon>Intramacronucleata</taxon>
        <taxon>Oligohymenophorea</taxon>
        <taxon>Peniculida</taxon>
        <taxon>Parameciidae</taxon>
        <taxon>Paramecium</taxon>
    </lineage>
</organism>
<evidence type="ECO:0000313" key="4">
    <source>
        <dbReference type="Proteomes" id="UP000688137"/>
    </source>
</evidence>
<protein>
    <submittedName>
        <fullName evidence="3">Uncharacterized protein</fullName>
    </submittedName>
</protein>
<evidence type="ECO:0000256" key="1">
    <source>
        <dbReference type="ARBA" id="ARBA00008315"/>
    </source>
</evidence>
<dbReference type="Proteomes" id="UP000688137">
    <property type="component" value="Unassembled WGS sequence"/>
</dbReference>
<name>A0A8S1JVV4_PARPR</name>
<comment type="caution">
    <text evidence="3">The sequence shown here is derived from an EMBL/GenBank/DDBJ whole genome shotgun (WGS) entry which is preliminary data.</text>
</comment>
<keyword evidence="4" id="KW-1185">Reference proteome</keyword>
<dbReference type="OMA" id="SKICHMK"/>
<evidence type="ECO:0000256" key="2">
    <source>
        <dbReference type="SAM" id="MobiDB-lite"/>
    </source>
</evidence>
<evidence type="ECO:0000313" key="3">
    <source>
        <dbReference type="EMBL" id="CAD8044546.1"/>
    </source>
</evidence>
<gene>
    <name evidence="3" type="ORF">PPRIM_AZ9-3.1.T0080110</name>
</gene>
<dbReference type="AlphaFoldDB" id="A0A8S1JVV4"/>
<dbReference type="InterPro" id="IPR038792">
    <property type="entry name" value="CFAP97D1/2"/>
</dbReference>
<feature type="compositionally biased region" description="Polar residues" evidence="2">
    <location>
        <begin position="87"/>
        <end position="104"/>
    </location>
</feature>
<dbReference type="InterPro" id="IPR029488">
    <property type="entry name" value="Hmw/CFAP97"/>
</dbReference>
<feature type="region of interest" description="Disordered" evidence="2">
    <location>
        <begin position="178"/>
        <end position="201"/>
    </location>
</feature>
<proteinExistence type="inferred from homology"/>
<reference evidence="3" key="1">
    <citation type="submission" date="2021-01" db="EMBL/GenBank/DDBJ databases">
        <authorList>
            <consortium name="Genoscope - CEA"/>
            <person name="William W."/>
        </authorList>
    </citation>
    <scope>NUCLEOTIDE SEQUENCE</scope>
</reference>
<sequence>MWNYTPASKICHMKTQMEAYDKHLYSVRNAKSIVKTTTPYKPYFLSVCSRYQNKYENNEINKCNSILFDKILDIDIRQGDLSQSKMKQKFKLNSTSRQSTNRNRGLSIDLENSKISDRIQSAKSQYSKQRQLRHSSQFERYSKNISQNARRSSHYDFKQLLLSKSFEHKLKKPLLRSSYVSSQNQYSEPSPYYSENPQVYF</sequence>
<comment type="similarity">
    <text evidence="1">Belongs to the CFAP97 family.</text>
</comment>
<dbReference type="EMBL" id="CAJJDM010000004">
    <property type="protein sequence ID" value="CAD8044546.1"/>
    <property type="molecule type" value="Genomic_DNA"/>
</dbReference>
<feature type="region of interest" description="Disordered" evidence="2">
    <location>
        <begin position="87"/>
        <end position="108"/>
    </location>
</feature>
<dbReference type="PANTHER" id="PTHR33768:SF3">
    <property type="entry name" value="MIP11318P"/>
    <property type="match status" value="1"/>
</dbReference>
<accession>A0A8S1JVV4</accession>
<dbReference type="Pfam" id="PF13879">
    <property type="entry name" value="Hmw_CFAP97"/>
    <property type="match status" value="1"/>
</dbReference>
<dbReference type="PANTHER" id="PTHR33768">
    <property type="entry name" value="MIP11318P"/>
    <property type="match status" value="1"/>
</dbReference>